<reference evidence="2" key="1">
    <citation type="journal article" date="2019" name="Int. J. Syst. Evol. Microbiol.">
        <title>The Global Catalogue of Microorganisms (GCM) 10K type strain sequencing project: providing services to taxonomists for standard genome sequencing and annotation.</title>
        <authorList>
            <consortium name="The Broad Institute Genomics Platform"/>
            <consortium name="The Broad Institute Genome Sequencing Center for Infectious Disease"/>
            <person name="Wu L."/>
            <person name="Ma J."/>
        </authorList>
    </citation>
    <scope>NUCLEOTIDE SEQUENCE [LARGE SCALE GENOMIC DNA]</scope>
    <source>
        <strain evidence="2">NBRC 111980</strain>
    </source>
</reference>
<protein>
    <submittedName>
        <fullName evidence="1">Uncharacterized protein</fullName>
    </submittedName>
</protein>
<name>A0ABQ5XLU2_9GAMM</name>
<evidence type="ECO:0000313" key="1">
    <source>
        <dbReference type="EMBL" id="GLQ91536.1"/>
    </source>
</evidence>
<dbReference type="EMBL" id="BSOB01000005">
    <property type="protein sequence ID" value="GLQ91536.1"/>
    <property type="molecule type" value="Genomic_DNA"/>
</dbReference>
<comment type="caution">
    <text evidence="1">The sequence shown here is derived from an EMBL/GenBank/DDBJ whole genome shotgun (WGS) entry which is preliminary data.</text>
</comment>
<accession>A0ABQ5XLU2</accession>
<dbReference type="Proteomes" id="UP001156670">
    <property type="component" value="Unassembled WGS sequence"/>
</dbReference>
<organism evidence="1 2">
    <name type="scientific">Dyella acidisoli</name>
    <dbReference type="NCBI Taxonomy" id="1867834"/>
    <lineage>
        <taxon>Bacteria</taxon>
        <taxon>Pseudomonadati</taxon>
        <taxon>Pseudomonadota</taxon>
        <taxon>Gammaproteobacteria</taxon>
        <taxon>Lysobacterales</taxon>
        <taxon>Rhodanobacteraceae</taxon>
        <taxon>Dyella</taxon>
    </lineage>
</organism>
<gene>
    <name evidence="1" type="ORF">GCM10007901_04860</name>
</gene>
<sequence>MPTWHMRKSLDDVDKLELLFAPPSVLIDVVMKNFPPGRHSRESGNPLCSDASVKMDSRFRGNDGREGGHTFMDLLMRTGQLVKLVSKPSTPK</sequence>
<keyword evidence="2" id="KW-1185">Reference proteome</keyword>
<evidence type="ECO:0000313" key="2">
    <source>
        <dbReference type="Proteomes" id="UP001156670"/>
    </source>
</evidence>
<proteinExistence type="predicted"/>